<keyword evidence="3" id="KW-0326">Glycosidase</keyword>
<dbReference type="Pfam" id="PF00128">
    <property type="entry name" value="Alpha-amylase"/>
    <property type="match status" value="1"/>
</dbReference>
<organism evidence="5 6">
    <name type="scientific">Novosphingobium aureum</name>
    <dbReference type="NCBI Taxonomy" id="2792964"/>
    <lineage>
        <taxon>Bacteria</taxon>
        <taxon>Pseudomonadati</taxon>
        <taxon>Pseudomonadota</taxon>
        <taxon>Alphaproteobacteria</taxon>
        <taxon>Sphingomonadales</taxon>
        <taxon>Sphingomonadaceae</taxon>
        <taxon>Novosphingobium</taxon>
    </lineage>
</organism>
<keyword evidence="6" id="KW-1185">Reference proteome</keyword>
<evidence type="ECO:0000259" key="4">
    <source>
        <dbReference type="SMART" id="SM00642"/>
    </source>
</evidence>
<sequence>MAQQDKRPVAGGQGAGASGNEWWRGAAIYQIYPRSFMDSNGDGIGDLAGITARLGHVAALGVDAIWISPFYTSPMADFGYDIADYCDVDPIFGNLADFDALVVRAKELGLKLIVDQVYAHTSDLHPWFVESRSSRENARADWYVWADPKPEGSPPSNWQSVFGGPSWRWDGRRGQYYLHNFLDRQPQLNVHNPKVQDALLDVARFWLDRGVSGFRIDALNFTMHDPELRDNPPAPDDGSLRTRSFDFQLQRYNQSHPDVVRFIERLQALIASYPDTFSLAEVGGREARREMQDYTRGRERLDSAYGFDFLYAPELTPALVAKALEPWGDAPDAGWPSWAFENHDAPRALSRWCASEDTDAFARLKMMLFLALRGNPIIYQGEELGLLQDEVPFELLQDPEAIANWPLTLSRDGVRTPMPWCELAAEGALVPGGFSNAQPWLPHSAVNLARAVDRQEGEAGSLLNLTRRLLMLRKDSAALRRGDCALVHVGEQVLVLRRRCEGETVYGIFNIGANAQDWPADLEEAGEVVATVNGGVPGQLGPFAALWLRA</sequence>
<dbReference type="SMART" id="SM00642">
    <property type="entry name" value="Aamy"/>
    <property type="match status" value="1"/>
</dbReference>
<keyword evidence="2" id="KW-0378">Hydrolase</keyword>
<comment type="caution">
    <text evidence="5">The sequence shown here is derived from an EMBL/GenBank/DDBJ whole genome shotgun (WGS) entry which is preliminary data.</text>
</comment>
<dbReference type="SUPFAM" id="SSF51445">
    <property type="entry name" value="(Trans)glycosidases"/>
    <property type="match status" value="1"/>
</dbReference>
<comment type="similarity">
    <text evidence="1">Belongs to the glycosyl hydrolase 13 family.</text>
</comment>
<dbReference type="GO" id="GO:0009313">
    <property type="term" value="P:oligosaccharide catabolic process"/>
    <property type="evidence" value="ECO:0007669"/>
    <property type="project" value="TreeGrafter"/>
</dbReference>
<dbReference type="PANTHER" id="PTHR10357:SF179">
    <property type="entry name" value="NEUTRAL AND BASIC AMINO ACID TRANSPORT PROTEIN RBAT"/>
    <property type="match status" value="1"/>
</dbReference>
<dbReference type="CDD" id="cd11330">
    <property type="entry name" value="AmyAc_OligoGlu"/>
    <property type="match status" value="1"/>
</dbReference>
<dbReference type="Proteomes" id="UP000617634">
    <property type="component" value="Unassembled WGS sequence"/>
</dbReference>
<evidence type="ECO:0000313" key="6">
    <source>
        <dbReference type="Proteomes" id="UP000617634"/>
    </source>
</evidence>
<reference evidence="5" key="1">
    <citation type="submission" date="2020-11" db="EMBL/GenBank/DDBJ databases">
        <title>Novosphingobium aureum sp. nov., a marine bacterium isolated from sediment of a salt flat.</title>
        <authorList>
            <person name="Yoo Y."/>
            <person name="Kim J.-J."/>
        </authorList>
    </citation>
    <scope>NUCLEOTIDE SEQUENCE</scope>
    <source>
        <strain evidence="5">YJ-S2-02</strain>
    </source>
</reference>
<dbReference type="PANTHER" id="PTHR10357">
    <property type="entry name" value="ALPHA-AMYLASE FAMILY MEMBER"/>
    <property type="match status" value="1"/>
</dbReference>
<evidence type="ECO:0000313" key="5">
    <source>
        <dbReference type="EMBL" id="MBH0113413.1"/>
    </source>
</evidence>
<accession>A0A931HDF8</accession>
<name>A0A931HDF8_9SPHN</name>
<dbReference type="Gene3D" id="3.20.20.80">
    <property type="entry name" value="Glycosidases"/>
    <property type="match status" value="1"/>
</dbReference>
<dbReference type="InterPro" id="IPR017853">
    <property type="entry name" value="GH"/>
</dbReference>
<proteinExistence type="inferred from homology"/>
<gene>
    <name evidence="5" type="ORF">I5E68_10680</name>
</gene>
<dbReference type="InterPro" id="IPR045857">
    <property type="entry name" value="O16G_dom_2"/>
</dbReference>
<dbReference type="EMBL" id="JADZGI010000001">
    <property type="protein sequence ID" value="MBH0113413.1"/>
    <property type="molecule type" value="Genomic_DNA"/>
</dbReference>
<evidence type="ECO:0000256" key="1">
    <source>
        <dbReference type="ARBA" id="ARBA00008061"/>
    </source>
</evidence>
<dbReference type="InterPro" id="IPR006047">
    <property type="entry name" value="GH13_cat_dom"/>
</dbReference>
<evidence type="ECO:0000256" key="3">
    <source>
        <dbReference type="ARBA" id="ARBA00023295"/>
    </source>
</evidence>
<dbReference type="FunFam" id="3.90.400.10:FF:000002">
    <property type="entry name" value="Sucrose isomerase"/>
    <property type="match status" value="1"/>
</dbReference>
<evidence type="ECO:0000256" key="2">
    <source>
        <dbReference type="ARBA" id="ARBA00022801"/>
    </source>
</evidence>
<feature type="domain" description="Glycosyl hydrolase family 13 catalytic" evidence="4">
    <location>
        <begin position="30"/>
        <end position="415"/>
    </location>
</feature>
<protein>
    <submittedName>
        <fullName evidence="5">Alpha glucosidase</fullName>
    </submittedName>
</protein>
<dbReference type="GO" id="GO:0004556">
    <property type="term" value="F:alpha-amylase activity"/>
    <property type="evidence" value="ECO:0007669"/>
    <property type="project" value="TreeGrafter"/>
</dbReference>
<dbReference type="AlphaFoldDB" id="A0A931HDF8"/>
<dbReference type="Gene3D" id="3.90.400.10">
    <property type="entry name" value="Oligo-1,6-glucosidase, Domain 2"/>
    <property type="match status" value="1"/>
</dbReference>